<keyword evidence="22" id="KW-1185">Reference proteome</keyword>
<comment type="similarity">
    <text evidence="4 17">Belongs to the glycosyltransferase 7 family.</text>
</comment>
<feature type="transmembrane region" description="Helical" evidence="17">
    <location>
        <begin position="20"/>
        <end position="44"/>
    </location>
</feature>
<sequence>MGPARRRAALRLRGGGALLLLPRFSVFPLFCLALLLGFASLLWLQLSCSGEGPAPGGGQSRGAPLQPCPPQAPLPPVEDEPSWGPHRLALLVPFRERFEELLTFVPYMHRFLSTKRIRHHIFILNQVDHFRFNRASLINVGFLESGNDTDYIAMHDVDLLPLNEQLDYSFPEAGPFHVASPELHPLYHYKTYVGGILLLTKQHYEMCNGMSNRFWGWGREDDEFYRRIKGAGLQVRRPSGITTGYETFQHLHDPAWRKRDQKRIAAQKQEQFKVDRKGGLNNVRYQIESRTALSVAGAPCTVLNVLLDCDTNETPWCTFG</sequence>
<dbReference type="InterPro" id="IPR027995">
    <property type="entry name" value="Galactosyl_T_N"/>
</dbReference>
<dbReference type="InterPro" id="IPR027791">
    <property type="entry name" value="Galactosyl_T_C"/>
</dbReference>
<evidence type="ECO:0000256" key="13">
    <source>
        <dbReference type="ARBA" id="ARBA00023180"/>
    </source>
</evidence>
<keyword evidence="6 17" id="KW-0808">Transferase</keyword>
<keyword evidence="12 17" id="KW-0472">Membrane</keyword>
<dbReference type="Gene3D" id="3.90.550.10">
    <property type="entry name" value="Spore Coat Polysaccharide Biosynthesis Protein SpsA, Chain A"/>
    <property type="match status" value="1"/>
</dbReference>
<dbReference type="GO" id="GO:0030166">
    <property type="term" value="P:proteoglycan biosynthetic process"/>
    <property type="evidence" value="ECO:0007669"/>
    <property type="project" value="TreeGrafter"/>
</dbReference>
<evidence type="ECO:0000313" key="22">
    <source>
        <dbReference type="Proteomes" id="UP000694522"/>
    </source>
</evidence>
<feature type="compositionally biased region" description="Pro residues" evidence="18">
    <location>
        <begin position="66"/>
        <end position="76"/>
    </location>
</feature>
<dbReference type="GO" id="GO:0046525">
    <property type="term" value="F:xylosylprotein 4-beta-galactosyltransferase activity"/>
    <property type="evidence" value="ECO:0007669"/>
    <property type="project" value="UniProtKB-EC"/>
</dbReference>
<evidence type="ECO:0000256" key="2">
    <source>
        <dbReference type="ARBA" id="ARBA00004323"/>
    </source>
</evidence>
<evidence type="ECO:0000256" key="12">
    <source>
        <dbReference type="ARBA" id="ARBA00023136"/>
    </source>
</evidence>
<evidence type="ECO:0000256" key="9">
    <source>
        <dbReference type="ARBA" id="ARBA00022968"/>
    </source>
</evidence>
<evidence type="ECO:0000256" key="17">
    <source>
        <dbReference type="RuleBase" id="RU368121"/>
    </source>
</evidence>
<evidence type="ECO:0000256" key="14">
    <source>
        <dbReference type="ARBA" id="ARBA00023211"/>
    </source>
</evidence>
<comment type="function">
    <text evidence="17">Responsible for the synthesis of complex-type N-linked oligosaccharides in many glycoproteins as well as the carbohydrate moieties of glycolipids.</text>
</comment>
<keyword evidence="8 17" id="KW-0479">Metal-binding</keyword>
<evidence type="ECO:0000256" key="7">
    <source>
        <dbReference type="ARBA" id="ARBA00022692"/>
    </source>
</evidence>
<comment type="pathway">
    <text evidence="3 17">Protein modification; protein glycosylation.</text>
</comment>
<proteinExistence type="inferred from homology"/>
<organism evidence="21 22">
    <name type="scientific">Amazona collaria</name>
    <name type="common">yellow-billed parrot</name>
    <dbReference type="NCBI Taxonomy" id="241587"/>
    <lineage>
        <taxon>Eukaryota</taxon>
        <taxon>Metazoa</taxon>
        <taxon>Chordata</taxon>
        <taxon>Craniata</taxon>
        <taxon>Vertebrata</taxon>
        <taxon>Euteleostomi</taxon>
        <taxon>Archelosauria</taxon>
        <taxon>Archosauria</taxon>
        <taxon>Dinosauria</taxon>
        <taxon>Saurischia</taxon>
        <taxon>Theropoda</taxon>
        <taxon>Coelurosauria</taxon>
        <taxon>Aves</taxon>
        <taxon>Neognathae</taxon>
        <taxon>Neoaves</taxon>
        <taxon>Telluraves</taxon>
        <taxon>Australaves</taxon>
        <taxon>Psittaciformes</taxon>
        <taxon>Psittacidae</taxon>
        <taxon>Amazona</taxon>
    </lineage>
</organism>
<keyword evidence="14 17" id="KW-0464">Manganese</keyword>
<evidence type="ECO:0000256" key="1">
    <source>
        <dbReference type="ARBA" id="ARBA00001936"/>
    </source>
</evidence>
<evidence type="ECO:0000259" key="19">
    <source>
        <dbReference type="Pfam" id="PF02709"/>
    </source>
</evidence>
<dbReference type="GO" id="GO:0046872">
    <property type="term" value="F:metal ion binding"/>
    <property type="evidence" value="ECO:0007669"/>
    <property type="project" value="UniProtKB-UniRule"/>
</dbReference>
<dbReference type="InterPro" id="IPR029044">
    <property type="entry name" value="Nucleotide-diphossugar_trans"/>
</dbReference>
<evidence type="ECO:0000256" key="15">
    <source>
        <dbReference type="ARBA" id="ARBA00051458"/>
    </source>
</evidence>
<evidence type="ECO:0000256" key="4">
    <source>
        <dbReference type="ARBA" id="ARBA00005735"/>
    </source>
</evidence>
<dbReference type="Pfam" id="PF13733">
    <property type="entry name" value="Glyco_transf_7N"/>
    <property type="match status" value="1"/>
</dbReference>
<keyword evidence="10 17" id="KW-1133">Transmembrane helix</keyword>
<feature type="domain" description="Galactosyltransferase C-terminal" evidence="19">
    <location>
        <begin position="175"/>
        <end position="250"/>
    </location>
</feature>
<keyword evidence="11 17" id="KW-0333">Golgi apparatus</keyword>
<dbReference type="GO" id="GO:0000139">
    <property type="term" value="C:Golgi membrane"/>
    <property type="evidence" value="ECO:0007669"/>
    <property type="project" value="UniProtKB-SubCell"/>
</dbReference>
<evidence type="ECO:0000256" key="16">
    <source>
        <dbReference type="ARBA" id="ARBA00057557"/>
    </source>
</evidence>
<comment type="cofactor">
    <cofactor evidence="1 17">
        <name>Mn(2+)</name>
        <dbReference type="ChEBI" id="CHEBI:29035"/>
    </cofactor>
</comment>
<dbReference type="UniPathway" id="UPA00378"/>
<evidence type="ECO:0000256" key="5">
    <source>
        <dbReference type="ARBA" id="ARBA00022676"/>
    </source>
</evidence>
<keyword evidence="5 17" id="KW-0328">Glycosyltransferase</keyword>
<dbReference type="GO" id="GO:0005975">
    <property type="term" value="P:carbohydrate metabolic process"/>
    <property type="evidence" value="ECO:0007669"/>
    <property type="project" value="InterPro"/>
</dbReference>
<feature type="domain" description="Galactosyltransferase N-terminal" evidence="20">
    <location>
        <begin position="85"/>
        <end position="168"/>
    </location>
</feature>
<evidence type="ECO:0000313" key="21">
    <source>
        <dbReference type="Ensembl" id="ENSACOP00000016000.1"/>
    </source>
</evidence>
<dbReference type="PRINTS" id="PR02050">
    <property type="entry name" value="B14GALTRFASE"/>
</dbReference>
<dbReference type="SUPFAM" id="SSF53448">
    <property type="entry name" value="Nucleotide-diphospho-sugar transferases"/>
    <property type="match status" value="1"/>
</dbReference>
<keyword evidence="9 17" id="KW-0735">Signal-anchor</keyword>
<accession>A0A8B9FX98</accession>
<evidence type="ECO:0000256" key="8">
    <source>
        <dbReference type="ARBA" id="ARBA00022723"/>
    </source>
</evidence>
<dbReference type="PANTHER" id="PTHR19300:SF30">
    <property type="entry name" value="BETA-1,4-GALACTOSYLTRANSFERASE 7"/>
    <property type="match status" value="1"/>
</dbReference>
<comment type="catalytic activity">
    <reaction evidence="15">
        <text>3-O-(beta-D-xylosyl)-L-seryl-[protein] + UDP-alpha-D-galactose = 3-O-(beta-D-galactosyl-(1-&gt;4)-beta-D-xylosyl)-L-seryl-[protein] + UDP + H(+)</text>
        <dbReference type="Rhea" id="RHEA:15297"/>
        <dbReference type="Rhea" id="RHEA-COMP:12567"/>
        <dbReference type="Rhea" id="RHEA-COMP:12570"/>
        <dbReference type="ChEBI" id="CHEBI:15378"/>
        <dbReference type="ChEBI" id="CHEBI:58223"/>
        <dbReference type="ChEBI" id="CHEBI:66914"/>
        <dbReference type="ChEBI" id="CHEBI:132085"/>
        <dbReference type="ChEBI" id="CHEBI:132088"/>
        <dbReference type="EC" id="2.4.1.133"/>
    </reaction>
</comment>
<dbReference type="Proteomes" id="UP000694522">
    <property type="component" value="Unplaced"/>
</dbReference>
<keyword evidence="13 17" id="KW-0325">Glycoprotein</keyword>
<dbReference type="AlphaFoldDB" id="A0A8B9FX98"/>
<comment type="subcellular location">
    <subcellularLocation>
        <location evidence="2 17">Golgi apparatus membrane</location>
        <topology evidence="2 17">Single-pass type II membrane protein</topology>
    </subcellularLocation>
</comment>
<name>A0A8B9FX98_9PSIT</name>
<evidence type="ECO:0000259" key="20">
    <source>
        <dbReference type="Pfam" id="PF13733"/>
    </source>
</evidence>
<evidence type="ECO:0000256" key="3">
    <source>
        <dbReference type="ARBA" id="ARBA00004922"/>
    </source>
</evidence>
<comment type="function">
    <text evidence="16">Required for the biosynthesis of the tetrasaccharide linkage region of proteoglycans, especially for small proteoglycans in skin fibroblasts.</text>
</comment>
<evidence type="ECO:0000256" key="18">
    <source>
        <dbReference type="SAM" id="MobiDB-lite"/>
    </source>
</evidence>
<evidence type="ECO:0000256" key="11">
    <source>
        <dbReference type="ARBA" id="ARBA00023034"/>
    </source>
</evidence>
<reference evidence="21" key="1">
    <citation type="submission" date="2025-08" db="UniProtKB">
        <authorList>
            <consortium name="Ensembl"/>
        </authorList>
    </citation>
    <scope>IDENTIFICATION</scope>
</reference>
<feature type="region of interest" description="Disordered" evidence="18">
    <location>
        <begin position="55"/>
        <end position="80"/>
    </location>
</feature>
<dbReference type="GO" id="GO:0032580">
    <property type="term" value="C:Golgi cisterna membrane"/>
    <property type="evidence" value="ECO:0007669"/>
    <property type="project" value="UniProtKB-UniRule"/>
</dbReference>
<dbReference type="FunFam" id="3.90.550.10:FF:000062">
    <property type="entry name" value="beta-1,4-galactosyltransferase 7 isoform X1"/>
    <property type="match status" value="1"/>
</dbReference>
<evidence type="ECO:0000256" key="6">
    <source>
        <dbReference type="ARBA" id="ARBA00022679"/>
    </source>
</evidence>
<dbReference type="EC" id="2.4.1.-" evidence="17"/>
<reference evidence="21" key="2">
    <citation type="submission" date="2025-09" db="UniProtKB">
        <authorList>
            <consortium name="Ensembl"/>
        </authorList>
    </citation>
    <scope>IDENTIFICATION</scope>
</reference>
<dbReference type="GO" id="GO:0006024">
    <property type="term" value="P:glycosaminoglycan biosynthetic process"/>
    <property type="evidence" value="ECO:0007669"/>
    <property type="project" value="UniProtKB-ARBA"/>
</dbReference>
<dbReference type="InterPro" id="IPR003859">
    <property type="entry name" value="Galactosyl_T"/>
</dbReference>
<evidence type="ECO:0000256" key="10">
    <source>
        <dbReference type="ARBA" id="ARBA00022989"/>
    </source>
</evidence>
<dbReference type="CDD" id="cd00899">
    <property type="entry name" value="b4GalT"/>
    <property type="match status" value="1"/>
</dbReference>
<protein>
    <recommendedName>
        <fullName evidence="17">Beta-1,4-galactosyltransferase</fullName>
        <shortName evidence="17">Beta-1,4-GalTase</shortName>
        <ecNumber evidence="17">2.4.1.-</ecNumber>
    </recommendedName>
</protein>
<dbReference type="PANTHER" id="PTHR19300">
    <property type="entry name" value="BETA-1,4-GALACTOSYLTRANSFERASE"/>
    <property type="match status" value="1"/>
</dbReference>
<keyword evidence="7 17" id="KW-0812">Transmembrane</keyword>
<dbReference type="Pfam" id="PF02709">
    <property type="entry name" value="Glyco_transf_7C"/>
    <property type="match status" value="1"/>
</dbReference>
<dbReference type="Ensembl" id="ENSACOT00000016570.1">
    <property type="protein sequence ID" value="ENSACOP00000016000.1"/>
    <property type="gene ID" value="ENSACOG00000011156.1"/>
</dbReference>